<feature type="transmembrane region" description="Helical" evidence="2">
    <location>
        <begin position="7"/>
        <end position="28"/>
    </location>
</feature>
<keyword evidence="2" id="KW-1133">Transmembrane helix</keyword>
<dbReference type="InterPro" id="IPR046475">
    <property type="entry name" value="DUF6796"/>
</dbReference>
<reference evidence="3 4" key="2">
    <citation type="submission" date="2016-08" db="EMBL/GenBank/DDBJ databases">
        <title>Pervasive Adenine N6-methylation of Active Genes in Fungi.</title>
        <authorList>
            <consortium name="DOE Joint Genome Institute"/>
            <person name="Mondo S.J."/>
            <person name="Dannebaum R.O."/>
            <person name="Kuo R.C."/>
            <person name="Labutti K."/>
            <person name="Haridas S."/>
            <person name="Kuo A."/>
            <person name="Salamov A."/>
            <person name="Ahrendt S.R."/>
            <person name="Lipzen A."/>
            <person name="Sullivan W."/>
            <person name="Andreopoulos W.B."/>
            <person name="Clum A."/>
            <person name="Lindquist E."/>
            <person name="Daum C."/>
            <person name="Ramamoorthy G.K."/>
            <person name="Gryganskyi A."/>
            <person name="Culley D."/>
            <person name="Magnuson J.K."/>
            <person name="James T.Y."/>
            <person name="O'Malley M.A."/>
            <person name="Stajich J.E."/>
            <person name="Spatafora J.W."/>
            <person name="Visel A."/>
            <person name="Grigoriev I.V."/>
        </authorList>
    </citation>
    <scope>NUCLEOTIDE SEQUENCE [LARGE SCALE GENOMIC DNA]</scope>
    <source>
        <strain evidence="3 4">S4</strain>
    </source>
</reference>
<sequence>MFSKKKYHIFGVLGGLAYVTADWLVFYGDAGIISQKYDILSKGIAETAPWRFNVSMVLSFISAVLLGIALFSEEIYISNNKHRKIFHYLNVFNLTTWSTLHIFLCTVFYTYRYMMNEGYQEIAINVIEAIGSQFMWTVLVCYLFIYPLFVYYFWLVVTGRTYLNRSMALSNVMLISIMLGFIVKLLPRNAFTIALNGSKGNLGLLIHFIILYIYSISSSKSTSKSNPKSTSKSTSKSISKKKM</sequence>
<feature type="transmembrane region" description="Helical" evidence="2">
    <location>
        <begin position="168"/>
        <end position="187"/>
    </location>
</feature>
<protein>
    <submittedName>
        <fullName evidence="3">Uncharacterized protein</fullName>
    </submittedName>
</protein>
<feature type="transmembrane region" description="Helical" evidence="2">
    <location>
        <begin position="193"/>
        <end position="214"/>
    </location>
</feature>
<feature type="transmembrane region" description="Helical" evidence="2">
    <location>
        <begin position="134"/>
        <end position="156"/>
    </location>
</feature>
<comment type="caution">
    <text evidence="3">The sequence shown here is derived from an EMBL/GenBank/DDBJ whole genome shotgun (WGS) entry which is preliminary data.</text>
</comment>
<evidence type="ECO:0000256" key="1">
    <source>
        <dbReference type="SAM" id="MobiDB-lite"/>
    </source>
</evidence>
<feature type="transmembrane region" description="Helical" evidence="2">
    <location>
        <begin position="91"/>
        <end position="114"/>
    </location>
</feature>
<feature type="region of interest" description="Disordered" evidence="1">
    <location>
        <begin position="219"/>
        <end position="243"/>
    </location>
</feature>
<feature type="transmembrane region" description="Helical" evidence="2">
    <location>
        <begin position="48"/>
        <end position="71"/>
    </location>
</feature>
<accession>A0A1Y1VY79</accession>
<keyword evidence="2" id="KW-0812">Transmembrane</keyword>
<dbReference type="Pfam" id="PF20599">
    <property type="entry name" value="DUF6796"/>
    <property type="match status" value="1"/>
</dbReference>
<dbReference type="OrthoDB" id="10416240at2759"/>
<gene>
    <name evidence="3" type="ORF">BCR32DRAFT_297631</name>
</gene>
<evidence type="ECO:0000256" key="2">
    <source>
        <dbReference type="SAM" id="Phobius"/>
    </source>
</evidence>
<evidence type="ECO:0000313" key="3">
    <source>
        <dbReference type="EMBL" id="ORX66229.1"/>
    </source>
</evidence>
<evidence type="ECO:0000313" key="4">
    <source>
        <dbReference type="Proteomes" id="UP000193944"/>
    </source>
</evidence>
<organism evidence="3 4">
    <name type="scientific">Anaeromyces robustus</name>
    <dbReference type="NCBI Taxonomy" id="1754192"/>
    <lineage>
        <taxon>Eukaryota</taxon>
        <taxon>Fungi</taxon>
        <taxon>Fungi incertae sedis</taxon>
        <taxon>Chytridiomycota</taxon>
        <taxon>Chytridiomycota incertae sedis</taxon>
        <taxon>Neocallimastigomycetes</taxon>
        <taxon>Neocallimastigales</taxon>
        <taxon>Neocallimastigaceae</taxon>
        <taxon>Anaeromyces</taxon>
    </lineage>
</organism>
<dbReference type="EMBL" id="MCFG01000447">
    <property type="protein sequence ID" value="ORX66229.1"/>
    <property type="molecule type" value="Genomic_DNA"/>
</dbReference>
<keyword evidence="4" id="KW-1185">Reference proteome</keyword>
<keyword evidence="2" id="KW-0472">Membrane</keyword>
<feature type="compositionally biased region" description="Low complexity" evidence="1">
    <location>
        <begin position="219"/>
        <end position="237"/>
    </location>
</feature>
<proteinExistence type="predicted"/>
<reference evidence="3 4" key="1">
    <citation type="submission" date="2016-08" db="EMBL/GenBank/DDBJ databases">
        <title>A Parts List for Fungal Cellulosomes Revealed by Comparative Genomics.</title>
        <authorList>
            <consortium name="DOE Joint Genome Institute"/>
            <person name="Haitjema C.H."/>
            <person name="Gilmore S.P."/>
            <person name="Henske J.K."/>
            <person name="Solomon K.V."/>
            <person name="De Groot R."/>
            <person name="Kuo A."/>
            <person name="Mondo S.J."/>
            <person name="Salamov A.A."/>
            <person name="Labutti K."/>
            <person name="Zhao Z."/>
            <person name="Chiniquy J."/>
            <person name="Barry K."/>
            <person name="Brewer H.M."/>
            <person name="Purvine S.O."/>
            <person name="Wright A.T."/>
            <person name="Boxma B."/>
            <person name="Van Alen T."/>
            <person name="Hackstein J.H."/>
            <person name="Baker S.E."/>
            <person name="Grigoriev I.V."/>
            <person name="O'Malley M.A."/>
        </authorList>
    </citation>
    <scope>NUCLEOTIDE SEQUENCE [LARGE SCALE GENOMIC DNA]</scope>
    <source>
        <strain evidence="3 4">S4</strain>
    </source>
</reference>
<dbReference type="Proteomes" id="UP000193944">
    <property type="component" value="Unassembled WGS sequence"/>
</dbReference>
<dbReference type="AlphaFoldDB" id="A0A1Y1VY79"/>
<name>A0A1Y1VY79_9FUNG</name>